<dbReference type="GeneID" id="14904462"/>
<dbReference type="SUPFAM" id="SSF55486">
    <property type="entry name" value="Metalloproteases ('zincins'), catalytic domain"/>
    <property type="match status" value="1"/>
</dbReference>
<dbReference type="FunFam" id="3.90.132.10:FF:000001">
    <property type="entry name" value="leishmanolysin-like peptidase isoform X2"/>
    <property type="match status" value="1"/>
</dbReference>
<protein>
    <submittedName>
        <fullName evidence="9">Leishmanolysin family protein, putative</fullName>
        <ecNumber evidence="9">3.4.24.36</ecNumber>
    </submittedName>
</protein>
<dbReference type="STRING" id="857967.G0R2C8"/>
<dbReference type="InParanoid" id="G0R2C8"/>
<dbReference type="Pfam" id="PF01457">
    <property type="entry name" value="Peptidase_M8"/>
    <property type="match status" value="1"/>
</dbReference>
<dbReference type="MEROPS" id="M08.003"/>
<comment type="similarity">
    <text evidence="1">Belongs to the peptidase M8 family.</text>
</comment>
<dbReference type="InterPro" id="IPR001577">
    <property type="entry name" value="Peptidase_M8"/>
</dbReference>
<dbReference type="GO" id="GO:0016020">
    <property type="term" value="C:membrane"/>
    <property type="evidence" value="ECO:0007669"/>
    <property type="project" value="InterPro"/>
</dbReference>
<evidence type="ECO:0000313" key="9">
    <source>
        <dbReference type="EMBL" id="EGR28385.1"/>
    </source>
</evidence>
<dbReference type="EC" id="3.4.24.36" evidence="9"/>
<dbReference type="Gene3D" id="3.90.132.10">
    <property type="entry name" value="Leishmanolysin , domain 2"/>
    <property type="match status" value="1"/>
</dbReference>
<keyword evidence="5 7" id="KW-0862">Zinc</keyword>
<dbReference type="GO" id="GO:0007155">
    <property type="term" value="P:cell adhesion"/>
    <property type="evidence" value="ECO:0007669"/>
    <property type="project" value="InterPro"/>
</dbReference>
<dbReference type="OrthoDB" id="238768at2759"/>
<reference evidence="9 10" key="1">
    <citation type="submission" date="2011-07" db="EMBL/GenBank/DDBJ databases">
        <authorList>
            <person name="Coyne R."/>
            <person name="Brami D."/>
            <person name="Johnson J."/>
            <person name="Hostetler J."/>
            <person name="Hannick L."/>
            <person name="Clark T."/>
            <person name="Cassidy-Hanley D."/>
            <person name="Inman J."/>
        </authorList>
    </citation>
    <scope>NUCLEOTIDE SEQUENCE [LARGE SCALE GENOMIC DNA]</scope>
    <source>
        <strain evidence="9 10">G5</strain>
    </source>
</reference>
<comment type="cofactor">
    <cofactor evidence="7">
        <name>Zn(2+)</name>
        <dbReference type="ChEBI" id="CHEBI:29105"/>
    </cofactor>
    <text evidence="7">Binds 1 zinc ion per subunit.</text>
</comment>
<dbReference type="RefSeq" id="XP_004027730.1">
    <property type="nucleotide sequence ID" value="XM_004027681.1"/>
</dbReference>
<dbReference type="GO" id="GO:0046872">
    <property type="term" value="F:metal ion binding"/>
    <property type="evidence" value="ECO:0007669"/>
    <property type="project" value="UniProtKB-KW"/>
</dbReference>
<evidence type="ECO:0000313" key="10">
    <source>
        <dbReference type="Proteomes" id="UP000008983"/>
    </source>
</evidence>
<feature type="binding site" evidence="7">
    <location>
        <position position="117"/>
    </location>
    <ligand>
        <name>Zn(2+)</name>
        <dbReference type="ChEBI" id="CHEBI:29105"/>
        <note>catalytic</note>
    </ligand>
</feature>
<feature type="chain" id="PRO_5003408061" evidence="8">
    <location>
        <begin position="18"/>
        <end position="314"/>
    </location>
</feature>
<dbReference type="PANTHER" id="PTHR10942:SF0">
    <property type="entry name" value="LEISHMANOLYSIN-LIKE PEPTIDASE"/>
    <property type="match status" value="1"/>
</dbReference>
<sequence length="314" mass="35624">MVKKLILIAILIISILTRPRHHCGHERIPNSDLHLYIVYNKENNRINAGAVYCSLSSGKIARPNFGRLQKVKIYRGIKTALLASKNVVAVTRKYYNCPTAEGMQIENQGGTGTIGAHWERTVLYNEIMTGAPLSVNRVFSIFTIAALKDTGFYPEINDNMADQIFWGKGKGCDFFEKGCYSNTKFPEFSYVSDGEYCSFEYEGVGVPQVDQFADGCTIVKPYLYELCTNPYSLNDGEEKEQELDKLSHFSTESKCFQSSATDSKSLYRYNAQLRCHLFKCFANASQIMIKFPEIKHEIICEKETKANKQQLIKL</sequence>
<dbReference type="EMBL" id="GL984252">
    <property type="protein sequence ID" value="EGR28385.1"/>
    <property type="molecule type" value="Genomic_DNA"/>
</dbReference>
<evidence type="ECO:0000256" key="7">
    <source>
        <dbReference type="PIRSR" id="PIRSR601577-2"/>
    </source>
</evidence>
<keyword evidence="8" id="KW-0732">Signal</keyword>
<evidence type="ECO:0000256" key="6">
    <source>
        <dbReference type="ARBA" id="ARBA00023049"/>
    </source>
</evidence>
<dbReference type="GO" id="GO:0006508">
    <property type="term" value="P:proteolysis"/>
    <property type="evidence" value="ECO:0007669"/>
    <property type="project" value="UniProtKB-KW"/>
</dbReference>
<dbReference type="PRINTS" id="PR00782">
    <property type="entry name" value="LSHMANOLYSIN"/>
</dbReference>
<feature type="signal peptide" evidence="8">
    <location>
        <begin position="1"/>
        <end position="17"/>
    </location>
</feature>
<evidence type="ECO:0000256" key="4">
    <source>
        <dbReference type="ARBA" id="ARBA00022801"/>
    </source>
</evidence>
<dbReference type="GO" id="GO:0004222">
    <property type="term" value="F:metalloendopeptidase activity"/>
    <property type="evidence" value="ECO:0007669"/>
    <property type="project" value="InterPro"/>
</dbReference>
<evidence type="ECO:0000256" key="2">
    <source>
        <dbReference type="ARBA" id="ARBA00022670"/>
    </source>
</evidence>
<dbReference type="PANTHER" id="PTHR10942">
    <property type="entry name" value="LEISHMANOLYSIN-LIKE PEPTIDASE"/>
    <property type="match status" value="1"/>
</dbReference>
<dbReference type="Proteomes" id="UP000008983">
    <property type="component" value="Unassembled WGS sequence"/>
</dbReference>
<name>G0R2C8_ICHMU</name>
<evidence type="ECO:0000256" key="5">
    <source>
        <dbReference type="ARBA" id="ARBA00022833"/>
    </source>
</evidence>
<organism evidence="9 10">
    <name type="scientific">Ichthyophthirius multifiliis</name>
    <name type="common">White spot disease agent</name>
    <name type="synonym">Ich</name>
    <dbReference type="NCBI Taxonomy" id="5932"/>
    <lineage>
        <taxon>Eukaryota</taxon>
        <taxon>Sar</taxon>
        <taxon>Alveolata</taxon>
        <taxon>Ciliophora</taxon>
        <taxon>Intramacronucleata</taxon>
        <taxon>Oligohymenophorea</taxon>
        <taxon>Hymenostomatida</taxon>
        <taxon>Ophryoglenina</taxon>
        <taxon>Ichthyophthirius</taxon>
    </lineage>
</organism>
<keyword evidence="10" id="KW-1185">Reference proteome</keyword>
<keyword evidence="3 7" id="KW-0479">Metal-binding</keyword>
<evidence type="ECO:0000256" key="3">
    <source>
        <dbReference type="ARBA" id="ARBA00022723"/>
    </source>
</evidence>
<gene>
    <name evidence="9" type="ORF">IMG5_176840</name>
</gene>
<evidence type="ECO:0000256" key="8">
    <source>
        <dbReference type="SAM" id="SignalP"/>
    </source>
</evidence>
<dbReference type="eggNOG" id="KOG2556">
    <property type="taxonomic scope" value="Eukaryota"/>
</dbReference>
<dbReference type="AlphaFoldDB" id="G0R2C8"/>
<evidence type="ECO:0000256" key="1">
    <source>
        <dbReference type="ARBA" id="ARBA00005860"/>
    </source>
</evidence>
<accession>G0R2C8</accession>
<keyword evidence="4 9" id="KW-0378">Hydrolase</keyword>
<proteinExistence type="inferred from homology"/>
<keyword evidence="2" id="KW-0645">Protease</keyword>
<dbReference type="GO" id="GO:0005737">
    <property type="term" value="C:cytoplasm"/>
    <property type="evidence" value="ECO:0007669"/>
    <property type="project" value="TreeGrafter"/>
</dbReference>
<keyword evidence="6 7" id="KW-0482">Metalloprotease</keyword>